<sequence>MSSCPSCFCHQHQVYFLNAIYSFIHCHQVGSPISFSFSSYVRSFSSL</sequence>
<dbReference type="AlphaFoldDB" id="A0A5B7GV29"/>
<reference evidence="1 2" key="1">
    <citation type="submission" date="2019-05" db="EMBL/GenBank/DDBJ databases">
        <title>Another draft genome of Portunus trituberculatus and its Hox gene families provides insights of decapod evolution.</title>
        <authorList>
            <person name="Jeong J.-H."/>
            <person name="Song I."/>
            <person name="Kim S."/>
            <person name="Choi T."/>
            <person name="Kim D."/>
            <person name="Ryu S."/>
            <person name="Kim W."/>
        </authorList>
    </citation>
    <scope>NUCLEOTIDE SEQUENCE [LARGE SCALE GENOMIC DNA]</scope>
    <source>
        <tissue evidence="1">Muscle</tissue>
    </source>
</reference>
<gene>
    <name evidence="1" type="ORF">E2C01_058243</name>
</gene>
<proteinExistence type="predicted"/>
<keyword evidence="2" id="KW-1185">Reference proteome</keyword>
<dbReference type="Proteomes" id="UP000324222">
    <property type="component" value="Unassembled WGS sequence"/>
</dbReference>
<dbReference type="EMBL" id="VSRR010021679">
    <property type="protein sequence ID" value="MPC64131.1"/>
    <property type="molecule type" value="Genomic_DNA"/>
</dbReference>
<accession>A0A5B7GV29</accession>
<evidence type="ECO:0000313" key="1">
    <source>
        <dbReference type="EMBL" id="MPC64131.1"/>
    </source>
</evidence>
<evidence type="ECO:0000313" key="2">
    <source>
        <dbReference type="Proteomes" id="UP000324222"/>
    </source>
</evidence>
<name>A0A5B7GV29_PORTR</name>
<comment type="caution">
    <text evidence="1">The sequence shown here is derived from an EMBL/GenBank/DDBJ whole genome shotgun (WGS) entry which is preliminary data.</text>
</comment>
<organism evidence="1 2">
    <name type="scientific">Portunus trituberculatus</name>
    <name type="common">Swimming crab</name>
    <name type="synonym">Neptunus trituberculatus</name>
    <dbReference type="NCBI Taxonomy" id="210409"/>
    <lineage>
        <taxon>Eukaryota</taxon>
        <taxon>Metazoa</taxon>
        <taxon>Ecdysozoa</taxon>
        <taxon>Arthropoda</taxon>
        <taxon>Crustacea</taxon>
        <taxon>Multicrustacea</taxon>
        <taxon>Malacostraca</taxon>
        <taxon>Eumalacostraca</taxon>
        <taxon>Eucarida</taxon>
        <taxon>Decapoda</taxon>
        <taxon>Pleocyemata</taxon>
        <taxon>Brachyura</taxon>
        <taxon>Eubrachyura</taxon>
        <taxon>Portunoidea</taxon>
        <taxon>Portunidae</taxon>
        <taxon>Portuninae</taxon>
        <taxon>Portunus</taxon>
    </lineage>
</organism>
<protein>
    <submittedName>
        <fullName evidence="1">Uncharacterized protein</fullName>
    </submittedName>
</protein>